<dbReference type="HOGENOM" id="CLU_3022398_0_0_9"/>
<dbReference type="RefSeq" id="WP_013058761.1">
    <property type="nucleotide sequence ID" value="NZ_BCVB01000001.1"/>
</dbReference>
<keyword evidence="1" id="KW-0812">Transmembrane</keyword>
<protein>
    <submittedName>
        <fullName evidence="2">Putative membrane protein</fullName>
    </submittedName>
</protein>
<keyword evidence="1" id="KW-0472">Membrane</keyword>
<feature type="transmembrane region" description="Helical" evidence="1">
    <location>
        <begin position="6"/>
        <end position="25"/>
    </location>
</feature>
<organism evidence="2 3">
    <name type="scientific">Priestia megaterium (strain ATCC 14581 / DSM 32 / CCUG 1817 / JCM 2506 / NBRC 15308 / NCIMB 9376 / NCTC 10342 / NRRL B-14308 / VKM B-512 / Ford 19)</name>
    <name type="common">Bacillus megaterium</name>
    <dbReference type="NCBI Taxonomy" id="1348623"/>
    <lineage>
        <taxon>Bacteria</taxon>
        <taxon>Bacillati</taxon>
        <taxon>Bacillota</taxon>
        <taxon>Bacilli</taxon>
        <taxon>Bacillales</taxon>
        <taxon>Bacillaceae</taxon>
        <taxon>Priestia</taxon>
    </lineage>
</organism>
<sequence>MFTYITLFGFLGFAVYSSTWIYSIVKKDGRAKKNGKGTLISFLVMLIGLVGLQFT</sequence>
<name>A0A0B6AKR3_PRIM2</name>
<dbReference type="GeneID" id="93646227"/>
<reference evidence="2 3" key="1">
    <citation type="journal article" date="2015" name="Genome Announc.">
        <title>Complete genome sequences for 35 biothreat assay-relevant bacillus species.</title>
        <authorList>
            <person name="Johnson S.L."/>
            <person name="Daligault H.E."/>
            <person name="Davenport K.W."/>
            <person name="Jaissle J."/>
            <person name="Frey K.G."/>
            <person name="Ladner J.T."/>
            <person name="Broomall S.M."/>
            <person name="Bishop-Lilly K.A."/>
            <person name="Bruce D.C."/>
            <person name="Gibbons H.S."/>
            <person name="Coyne S.R."/>
            <person name="Lo C.C."/>
            <person name="Meincke L."/>
            <person name="Munk A.C."/>
            <person name="Koroleva G.I."/>
            <person name="Rosenzweig C.N."/>
            <person name="Palacios G.F."/>
            <person name="Redden C.L."/>
            <person name="Minogue T.D."/>
            <person name="Chain P.S."/>
        </authorList>
    </citation>
    <scope>NUCLEOTIDE SEQUENCE [LARGE SCALE GENOMIC DNA]</scope>
    <source>
        <strain evidence="3">ATCC 14581 / DSM 32 / JCM 2506 / NBRC 15308 / NCIMB 9376 / NCTC 10342 / NRRL B-14308 / VKM B-512</strain>
    </source>
</reference>
<dbReference type="KEGG" id="bmeg:BG04_993"/>
<dbReference type="Proteomes" id="UP000031829">
    <property type="component" value="Chromosome"/>
</dbReference>
<feature type="transmembrane region" description="Helical" evidence="1">
    <location>
        <begin position="37"/>
        <end position="54"/>
    </location>
</feature>
<evidence type="ECO:0000313" key="2">
    <source>
        <dbReference type="EMBL" id="AJI24111.1"/>
    </source>
</evidence>
<dbReference type="AlphaFoldDB" id="A0A0B6AKR3"/>
<proteinExistence type="predicted"/>
<accession>A0A0B6AKR3</accession>
<evidence type="ECO:0000256" key="1">
    <source>
        <dbReference type="SAM" id="Phobius"/>
    </source>
</evidence>
<gene>
    <name evidence="2" type="ORF">BG04_993</name>
</gene>
<evidence type="ECO:0000313" key="3">
    <source>
        <dbReference type="Proteomes" id="UP000031829"/>
    </source>
</evidence>
<dbReference type="EMBL" id="CP009920">
    <property type="protein sequence ID" value="AJI24111.1"/>
    <property type="molecule type" value="Genomic_DNA"/>
</dbReference>
<keyword evidence="1" id="KW-1133">Transmembrane helix</keyword>